<protein>
    <submittedName>
        <fullName evidence="5">Uncharacterized protein</fullName>
    </submittedName>
</protein>
<evidence type="ECO:0000256" key="1">
    <source>
        <dbReference type="ARBA" id="ARBA00022574"/>
    </source>
</evidence>
<dbReference type="GO" id="GO:0080008">
    <property type="term" value="C:Cul4-RING E3 ubiquitin ligase complex"/>
    <property type="evidence" value="ECO:0007669"/>
    <property type="project" value="TreeGrafter"/>
</dbReference>
<keyword evidence="2" id="KW-0677">Repeat</keyword>
<name>A0AAU9JW66_9CILI</name>
<feature type="repeat" description="WD" evidence="3">
    <location>
        <begin position="218"/>
        <end position="254"/>
    </location>
</feature>
<dbReference type="PANTHER" id="PTHR19847">
    <property type="entry name" value="DDB1- AND CUL4-ASSOCIATED FACTOR 11"/>
    <property type="match status" value="1"/>
</dbReference>
<reference evidence="5" key="1">
    <citation type="submission" date="2021-09" db="EMBL/GenBank/DDBJ databases">
        <authorList>
            <consortium name="AG Swart"/>
            <person name="Singh M."/>
            <person name="Singh A."/>
            <person name="Seah K."/>
            <person name="Emmerich C."/>
        </authorList>
    </citation>
    <scope>NUCLEOTIDE SEQUENCE</scope>
    <source>
        <strain evidence="5">ATCC30299</strain>
    </source>
</reference>
<evidence type="ECO:0000313" key="5">
    <source>
        <dbReference type="EMBL" id="CAG9329856.1"/>
    </source>
</evidence>
<dbReference type="PRINTS" id="PR00320">
    <property type="entry name" value="GPROTEINBRPT"/>
</dbReference>
<dbReference type="SMART" id="SM00320">
    <property type="entry name" value="WD40"/>
    <property type="match status" value="6"/>
</dbReference>
<dbReference type="Gene3D" id="2.130.10.10">
    <property type="entry name" value="YVTN repeat-like/Quinoprotein amine dehydrogenase"/>
    <property type="match status" value="2"/>
</dbReference>
<dbReference type="Pfam" id="PF00400">
    <property type="entry name" value="WD40"/>
    <property type="match status" value="3"/>
</dbReference>
<accession>A0AAU9JW66</accession>
<gene>
    <name evidence="5" type="ORF">BSTOLATCC_MIC49896</name>
</gene>
<dbReference type="Proteomes" id="UP001162131">
    <property type="component" value="Unassembled WGS sequence"/>
</dbReference>
<organism evidence="5 6">
    <name type="scientific">Blepharisma stoltei</name>
    <dbReference type="NCBI Taxonomy" id="1481888"/>
    <lineage>
        <taxon>Eukaryota</taxon>
        <taxon>Sar</taxon>
        <taxon>Alveolata</taxon>
        <taxon>Ciliophora</taxon>
        <taxon>Postciliodesmatophora</taxon>
        <taxon>Heterotrichea</taxon>
        <taxon>Heterotrichida</taxon>
        <taxon>Blepharismidae</taxon>
        <taxon>Blepharisma</taxon>
    </lineage>
</organism>
<dbReference type="AlphaFoldDB" id="A0AAU9JW66"/>
<proteinExistence type="predicted"/>
<dbReference type="InterPro" id="IPR051859">
    <property type="entry name" value="DCAF"/>
</dbReference>
<dbReference type="InterPro" id="IPR001680">
    <property type="entry name" value="WD40_rpt"/>
</dbReference>
<comment type="caution">
    <text evidence="5">The sequence shown here is derived from an EMBL/GenBank/DDBJ whole genome shotgun (WGS) entry which is preliminary data.</text>
</comment>
<dbReference type="InterPro" id="IPR036322">
    <property type="entry name" value="WD40_repeat_dom_sf"/>
</dbReference>
<keyword evidence="6" id="KW-1185">Reference proteome</keyword>
<feature type="region of interest" description="Disordered" evidence="4">
    <location>
        <begin position="1"/>
        <end position="24"/>
    </location>
</feature>
<keyword evidence="1 3" id="KW-0853">WD repeat</keyword>
<sequence length="436" mass="49682">MNGFSFQSGTNQAYQSADDVPDDRSFSDSFLTAEDLEYGPVQDSIMNREFGLPGPWNFSCSNRLIPNKLYSEGPLFDNWVFNGQFSQSGDMYYCTTQKQIRIFNTTDPLNWTLQKSLDVNGSFWSFNDVDLSPCEKYLILSSFESKLRLTPIDDSNIDDYNFTQGSINGVTTYDAIDTNAGIFSVKFSGDSNKVIVGTNRRSLEMYDLVKKKLVCSVQKAHDDDVNSVCFMDPEKSNIIASGSDESCIKIWDLRCLKYDGLPQGVLVGHREGVTYVSPKYDGISLVSNSKDQTLKLWDIRTMTSQKVYIEFKRSHRYQTYFDYRWERYPLKNYTKKLAADTSLMTFRGHAVFGTCIRCFFSPLFSTGQRFIYTGSSDGDVHIFDSVTGKTARILKDPYDGPLQETKLIRDVSWHPFVPLLCAASFRKTILSYNYSS</sequence>
<evidence type="ECO:0000256" key="3">
    <source>
        <dbReference type="PROSITE-ProRule" id="PRU00221"/>
    </source>
</evidence>
<dbReference type="InterPro" id="IPR020472">
    <property type="entry name" value="WD40_PAC1"/>
</dbReference>
<feature type="repeat" description="WD" evidence="3">
    <location>
        <begin position="266"/>
        <end position="307"/>
    </location>
</feature>
<dbReference type="PROSITE" id="PS50294">
    <property type="entry name" value="WD_REPEATS_REGION"/>
    <property type="match status" value="2"/>
</dbReference>
<dbReference type="PANTHER" id="PTHR19847:SF7">
    <property type="entry name" value="DDB1- AND CUL4-ASSOCIATED FACTOR 11"/>
    <property type="match status" value="1"/>
</dbReference>
<feature type="compositionally biased region" description="Polar residues" evidence="4">
    <location>
        <begin position="1"/>
        <end position="15"/>
    </location>
</feature>
<dbReference type="SUPFAM" id="SSF50978">
    <property type="entry name" value="WD40 repeat-like"/>
    <property type="match status" value="1"/>
</dbReference>
<dbReference type="GO" id="GO:0043161">
    <property type="term" value="P:proteasome-mediated ubiquitin-dependent protein catabolic process"/>
    <property type="evidence" value="ECO:0007669"/>
    <property type="project" value="TreeGrafter"/>
</dbReference>
<dbReference type="EMBL" id="CAJZBQ010000049">
    <property type="protein sequence ID" value="CAG9329856.1"/>
    <property type="molecule type" value="Genomic_DNA"/>
</dbReference>
<evidence type="ECO:0000256" key="2">
    <source>
        <dbReference type="ARBA" id="ARBA00022737"/>
    </source>
</evidence>
<evidence type="ECO:0000256" key="4">
    <source>
        <dbReference type="SAM" id="MobiDB-lite"/>
    </source>
</evidence>
<evidence type="ECO:0000313" key="6">
    <source>
        <dbReference type="Proteomes" id="UP001162131"/>
    </source>
</evidence>
<dbReference type="PROSITE" id="PS50082">
    <property type="entry name" value="WD_REPEATS_2"/>
    <property type="match status" value="2"/>
</dbReference>
<dbReference type="InterPro" id="IPR015943">
    <property type="entry name" value="WD40/YVTN_repeat-like_dom_sf"/>
</dbReference>